<dbReference type="EMBL" id="CP027541">
    <property type="protein sequence ID" value="AWT51856.1"/>
    <property type="molecule type" value="Genomic_DNA"/>
</dbReference>
<evidence type="ECO:0000313" key="4">
    <source>
        <dbReference type="EMBL" id="AWT51856.1"/>
    </source>
</evidence>
<dbReference type="Pfam" id="PF18879">
    <property type="entry name" value="EspA_EspE"/>
    <property type="match status" value="1"/>
</dbReference>
<sequence length="784" mass="84020">MSVLDGFYSTLSKARQTFGEGPPSDGAEFDQSSQLLQMKANVEAAAPDDRWQGSGANAYAAANREHAAVYEKLADLDRRMAAEVKNAAGVVSSGRQGLDSTANWVNSAVQSLPPTSEQDRERKLLPIAREGISQVNGIVQSATAQMVEIKGRITGLKGEYEALSNQKFAPGGDKSEEDKNEKDDDVQKVTGDDADKDERDGKADGEALAEQANLPSAHRDPAVLDEVAANLPESPLTAEQMAALAAGEEVNDVPKETLDYYRDFYNAAGKDGLLLLDRHLESQEAGGDAEAGAQRDRLANGLTLTSNEKVVELNPDGSVAARGGYDQLPADLREMLEVRRADPTYPGWENLGPTDAKNQHVADVVQFSELMGEANPGYQPGTKLGTEMYLKSADMVENSTGGWGMTDTPPEAYERAASSLAEIAGRNNESSYQIWSGDGMPEGYDPKETVRTLIGHDWSQSGGGGSGAATLLDWMTEDTQRPIGDPIGDRARQAFVDLPDYLAPSDTDPVWDSQRDAFARNPAISTEMSQLLASHTGALVAPGQQNGFVDTRIDPEGYPRISADDANRLLELGSYSEEGRTTLTTAGEHARIEELQTAMGNHPGNLADYVANSPAGALSGRIDHAMTEAITNQNEVLQQDVVAKDAVYRAKVAGAELAGSLADELTPKIPRAGEVIGYTGLDPGATVENAIKHFIEAPEYKALTVPDDDILMAGSNVQAQQTVLEAAMKAGELPDELKRGDSPVQISELGPDSRAYQIVQKYLIERGLAQYVTDYAQSYSIALK</sequence>
<reference evidence="5" key="2">
    <citation type="submission" date="2018-03" db="EMBL/GenBank/DDBJ databases">
        <authorList>
            <person name="Derbyshire K."/>
            <person name="Gray T.A."/>
            <person name="Champion M."/>
        </authorList>
    </citation>
    <scope>NUCLEOTIDE SEQUENCE [LARGE SCALE GENOMIC DNA]</scope>
    <source>
        <strain evidence="5">MKD8</strain>
    </source>
</reference>
<feature type="compositionally biased region" description="Basic and acidic residues" evidence="1">
    <location>
        <begin position="173"/>
        <end position="205"/>
    </location>
</feature>
<evidence type="ECO:0000313" key="5">
    <source>
        <dbReference type="Proteomes" id="UP000011200"/>
    </source>
</evidence>
<reference evidence="4 5" key="1">
    <citation type="journal article" date="2013" name="Genome Announc.">
        <title>Draft genome sequence of MKD8, a conjugal recipient Mycobacterium smegmatis strain.</title>
        <authorList>
            <person name="Gray T.A."/>
            <person name="Palumbo M.J."/>
            <person name="Derbyshire K.M."/>
        </authorList>
    </citation>
    <scope>NUCLEOTIDE SEQUENCE [LARGE SCALE GENOMIC DNA]</scope>
    <source>
        <strain evidence="4 5">MKD8</strain>
    </source>
</reference>
<dbReference type="Proteomes" id="UP000011200">
    <property type="component" value="Chromosome"/>
</dbReference>
<proteinExistence type="predicted"/>
<feature type="domain" description="TPR repeat" evidence="3">
    <location>
        <begin position="235"/>
        <end position="474"/>
    </location>
</feature>
<feature type="domain" description="ESX-1 secretion-associated protein EspA/EspE-like" evidence="2">
    <location>
        <begin position="18"/>
        <end position="99"/>
    </location>
</feature>
<dbReference type="InterPro" id="IPR057037">
    <property type="entry name" value="TPR_rep_actino"/>
</dbReference>
<evidence type="ECO:0000259" key="3">
    <source>
        <dbReference type="Pfam" id="PF23275"/>
    </source>
</evidence>
<feature type="region of interest" description="Disordered" evidence="1">
    <location>
        <begin position="164"/>
        <end position="205"/>
    </location>
</feature>
<protein>
    <submittedName>
        <fullName evidence="4">Uncharacterized protein</fullName>
    </submittedName>
</protein>
<name>A0A2U9PJG2_MYCSE</name>
<gene>
    <name evidence="4" type="ORF">D806_008660</name>
</gene>
<dbReference type="Pfam" id="PF23275">
    <property type="entry name" value="TPR_23"/>
    <property type="match status" value="1"/>
</dbReference>
<dbReference type="AlphaFoldDB" id="A0A2U9PJG2"/>
<dbReference type="RefSeq" id="WP_003892223.1">
    <property type="nucleotide sequence ID" value="NZ_CP027541.1"/>
</dbReference>
<dbReference type="InterPro" id="IPR043796">
    <property type="entry name" value="ESX-1_EspA/EspE-like"/>
</dbReference>
<evidence type="ECO:0000259" key="2">
    <source>
        <dbReference type="Pfam" id="PF18879"/>
    </source>
</evidence>
<organism evidence="4 5">
    <name type="scientific">Mycolicibacterium smegmatis (strain MKD8)</name>
    <name type="common">Mycobacterium smegmatis</name>
    <dbReference type="NCBI Taxonomy" id="1214915"/>
    <lineage>
        <taxon>Bacteria</taxon>
        <taxon>Bacillati</taxon>
        <taxon>Actinomycetota</taxon>
        <taxon>Actinomycetes</taxon>
        <taxon>Mycobacteriales</taxon>
        <taxon>Mycobacteriaceae</taxon>
        <taxon>Mycolicibacterium</taxon>
    </lineage>
</organism>
<evidence type="ECO:0000256" key="1">
    <source>
        <dbReference type="SAM" id="MobiDB-lite"/>
    </source>
</evidence>
<accession>A0A2U9PJG2</accession>